<proteinExistence type="predicted"/>
<dbReference type="InterPro" id="IPR043502">
    <property type="entry name" value="DNA/RNA_pol_sf"/>
</dbReference>
<evidence type="ECO:0000259" key="2">
    <source>
        <dbReference type="Pfam" id="PF00078"/>
    </source>
</evidence>
<dbReference type="EMBL" id="OIVN01006204">
    <property type="protein sequence ID" value="SPD27719.1"/>
    <property type="molecule type" value="Genomic_DNA"/>
</dbReference>
<dbReference type="CDD" id="cd00303">
    <property type="entry name" value="retropepsin_like"/>
    <property type="match status" value="1"/>
</dbReference>
<dbReference type="InterPro" id="IPR000477">
    <property type="entry name" value="RT_dom"/>
</dbReference>
<name>A0A2N9IU92_FAGSY</name>
<feature type="region of interest" description="Disordered" evidence="1">
    <location>
        <begin position="50"/>
        <end position="70"/>
    </location>
</feature>
<protein>
    <submittedName>
        <fullName evidence="4">Uncharacterized protein</fullName>
    </submittedName>
</protein>
<evidence type="ECO:0000259" key="3">
    <source>
        <dbReference type="Pfam" id="PF03732"/>
    </source>
</evidence>
<dbReference type="SUPFAM" id="SSF50630">
    <property type="entry name" value="Acid proteases"/>
    <property type="match status" value="1"/>
</dbReference>
<dbReference type="Gene3D" id="3.30.70.270">
    <property type="match status" value="1"/>
</dbReference>
<gene>
    <name evidence="4" type="ORF">FSB_LOCUS55601</name>
</gene>
<feature type="compositionally biased region" description="Basic and acidic residues" evidence="1">
    <location>
        <begin position="138"/>
        <end position="173"/>
    </location>
</feature>
<dbReference type="Gene3D" id="2.40.70.10">
    <property type="entry name" value="Acid Proteases"/>
    <property type="match status" value="1"/>
</dbReference>
<feature type="compositionally biased region" description="Polar residues" evidence="1">
    <location>
        <begin position="497"/>
        <end position="516"/>
    </location>
</feature>
<dbReference type="AlphaFoldDB" id="A0A2N9IU92"/>
<evidence type="ECO:0000256" key="1">
    <source>
        <dbReference type="SAM" id="MobiDB-lite"/>
    </source>
</evidence>
<dbReference type="SUPFAM" id="SSF56672">
    <property type="entry name" value="DNA/RNA polymerases"/>
    <property type="match status" value="1"/>
</dbReference>
<dbReference type="InterPro" id="IPR053134">
    <property type="entry name" value="RNA-dir_DNA_polymerase"/>
</dbReference>
<dbReference type="PANTHER" id="PTHR24559:SF444">
    <property type="entry name" value="REVERSE TRANSCRIPTASE DOMAIN-CONTAINING PROTEIN"/>
    <property type="match status" value="1"/>
</dbReference>
<dbReference type="InterPro" id="IPR043128">
    <property type="entry name" value="Rev_trsase/Diguanyl_cyclase"/>
</dbReference>
<dbReference type="Pfam" id="PF00078">
    <property type="entry name" value="RVT_1"/>
    <property type="match status" value="1"/>
</dbReference>
<dbReference type="PANTHER" id="PTHR24559">
    <property type="entry name" value="TRANSPOSON TY3-I GAG-POL POLYPROTEIN"/>
    <property type="match status" value="1"/>
</dbReference>
<evidence type="ECO:0000313" key="4">
    <source>
        <dbReference type="EMBL" id="SPD27719.1"/>
    </source>
</evidence>
<dbReference type="InterPro" id="IPR021109">
    <property type="entry name" value="Peptidase_aspartic_dom_sf"/>
</dbReference>
<dbReference type="Gene3D" id="3.10.10.10">
    <property type="entry name" value="HIV Type 1 Reverse Transcriptase, subunit A, domain 1"/>
    <property type="match status" value="1"/>
</dbReference>
<feature type="region of interest" description="Disordered" evidence="1">
    <location>
        <begin position="488"/>
        <end position="525"/>
    </location>
</feature>
<feature type="domain" description="Retrotransposon gag" evidence="3">
    <location>
        <begin position="272"/>
        <end position="362"/>
    </location>
</feature>
<organism evidence="4">
    <name type="scientific">Fagus sylvatica</name>
    <name type="common">Beechnut</name>
    <dbReference type="NCBI Taxonomy" id="28930"/>
    <lineage>
        <taxon>Eukaryota</taxon>
        <taxon>Viridiplantae</taxon>
        <taxon>Streptophyta</taxon>
        <taxon>Embryophyta</taxon>
        <taxon>Tracheophyta</taxon>
        <taxon>Spermatophyta</taxon>
        <taxon>Magnoliopsida</taxon>
        <taxon>eudicotyledons</taxon>
        <taxon>Gunneridae</taxon>
        <taxon>Pentapetalae</taxon>
        <taxon>rosids</taxon>
        <taxon>fabids</taxon>
        <taxon>Fagales</taxon>
        <taxon>Fagaceae</taxon>
        <taxon>Fagus</taxon>
    </lineage>
</organism>
<feature type="compositionally biased region" description="Polar residues" evidence="1">
    <location>
        <begin position="50"/>
        <end position="61"/>
    </location>
</feature>
<feature type="region of interest" description="Disordered" evidence="1">
    <location>
        <begin position="138"/>
        <end position="175"/>
    </location>
</feature>
<feature type="domain" description="Reverse transcriptase" evidence="2">
    <location>
        <begin position="896"/>
        <end position="980"/>
    </location>
</feature>
<reference evidence="4" key="1">
    <citation type="submission" date="2018-02" db="EMBL/GenBank/DDBJ databases">
        <authorList>
            <person name="Cohen D.B."/>
            <person name="Kent A.D."/>
        </authorList>
    </citation>
    <scope>NUCLEOTIDE SEQUENCE</scope>
</reference>
<dbReference type="Pfam" id="PF03732">
    <property type="entry name" value="Retrotrans_gag"/>
    <property type="match status" value="1"/>
</dbReference>
<dbReference type="InterPro" id="IPR005162">
    <property type="entry name" value="Retrotrans_gag_dom"/>
</dbReference>
<sequence>MNAEVTSLMTYLRERDENPNSSRVNNVGNVQGSTVPVMGTVTRNIEVGQSSTENQNQTYNNERPVGYPDSGLNVYRDEVRVEVPVGEPYFEQPRVEVNKETYTEDAFRTEFNINAHKRNDGAYRPPRGIENEVRRGRYNFHDNDRNENYRNDRNFRNDRNDKNRFQEPQRNEFEEPNQNVRQEIGNNAIGLDNIMNMIEQTYGPNLQRAARPAFRRPYPDRVEREFKRPRNYKVPDFSTFSGNDEKTVYEHISRFTIQCGELSNNGNGKIIMIPNSLTGQAFKWYSSLPPHSIETWNDMEEKFLNHFARTDLEISMADLARLKQELGETADQFIMRFKRTRLRCQTQLPESEHIRFAVNGLNFELRKKFEGVNFYDLFDLADKATRNIIQEKFDNKILKFQEKPKENMAVDTEPFPEMVDINMGERINSLTTEMEQVKLNQKAADKEKGTHIQGQNIQINQGKMSMAEECHTSAMTKTQRRRWIRNQASKQKEMQKGGSSSQAPSEKNSNVASSTQDDMDCEETVSVKEHKNIYVGRYIPAQSAKDSYQPRNEEVKETAKDDLVEVENIEVVDTNIEVEEDYQEDEDDDGEKFALSIRAVRKEEHIQTESIQEDNQDQETNTNTVDCNMVYVLPKEFMSLERLELEENEDREENQGAIQKAQGATPVLLVTENESFEACKMVFKKPSKQMTQHLKPLYIKAHMNGRPVNKVLVDNGAAVNILPYKMISKLAKTEEDLTLSDMAVNGFTGEPILIKGTIPIQIKVGGKVNTIAFLVVNTKSAYNALLGRDWIHSNWVVPSSLHQDPLIEVNLGTKEEPRVTFMSGHLRPEEFARILEVLKKYKDYFAWSYTKLPGLNKKLVEYRLPIKTGFEPYQQAPRRMAPDIILKVKEEIKRKMARICVDFRNLNNATPKDEYPMPMADLLVDGVASYQILSMMDGHSGYNQIFTAEEDVHKTAFRCPGSMGTFEWIVMPFGLKNAGAT</sequence>
<accession>A0A2N9IU92</accession>
<dbReference type="CDD" id="cd01647">
    <property type="entry name" value="RT_LTR"/>
    <property type="match status" value="1"/>
</dbReference>